<dbReference type="OrthoDB" id="9764766at2"/>
<dbReference type="Gene3D" id="3.40.640.10">
    <property type="entry name" value="Type I PLP-dependent aspartate aminotransferase-like (Major domain)"/>
    <property type="match status" value="1"/>
</dbReference>
<keyword evidence="2" id="KW-1185">Reference proteome</keyword>
<dbReference type="Pfam" id="PF06838">
    <property type="entry name" value="Met_gamma_lyase"/>
    <property type="match status" value="1"/>
</dbReference>
<reference evidence="1 2" key="1">
    <citation type="submission" date="2017-08" db="EMBL/GenBank/DDBJ databases">
        <title>Draft genome sequences of 64 type strains of genus Staph aureus.</title>
        <authorList>
            <person name="Cole K."/>
            <person name="Golubchik T."/>
            <person name="Russell J."/>
            <person name="Foster D."/>
            <person name="Llewelyn M."/>
            <person name="Wilson D."/>
            <person name="Crook D."/>
            <person name="Paul J."/>
        </authorList>
    </citation>
    <scope>NUCLEOTIDE SEQUENCE [LARGE SCALE GENOMIC DNA]</scope>
    <source>
        <strain evidence="1 2">DSM 21968</strain>
    </source>
</reference>
<dbReference type="Proteomes" id="UP000242752">
    <property type="component" value="Unassembled WGS sequence"/>
</dbReference>
<dbReference type="InterPro" id="IPR015424">
    <property type="entry name" value="PyrdxlP-dep_Trfase"/>
</dbReference>
<dbReference type="RefSeq" id="WP_103358305.1">
    <property type="nucleotide sequence ID" value="NZ_CP113107.1"/>
</dbReference>
<dbReference type="EMBL" id="PPRF01000040">
    <property type="protein sequence ID" value="PNZ27368.1"/>
    <property type="molecule type" value="Genomic_DNA"/>
</dbReference>
<dbReference type="AlphaFoldDB" id="A0A2K3YQ57"/>
<name>A0A2K3YQ57_9STAP</name>
<dbReference type="InterPro" id="IPR015421">
    <property type="entry name" value="PyrdxlP-dep_Trfase_major"/>
</dbReference>
<dbReference type="PANTHER" id="PTHR46658">
    <property type="entry name" value="CYS OR MET METABOLISM PYRIDOXAL-PHOSPHATE-DEPENDENT ENZYME"/>
    <property type="match status" value="1"/>
</dbReference>
<gene>
    <name evidence="1" type="ORF">CD122_07105</name>
</gene>
<evidence type="ECO:0000313" key="1">
    <source>
        <dbReference type="EMBL" id="PNZ27368.1"/>
    </source>
</evidence>
<dbReference type="SUPFAM" id="SSF53383">
    <property type="entry name" value="PLP-dependent transferases"/>
    <property type="match status" value="1"/>
</dbReference>
<accession>A0A2K3YQ57</accession>
<dbReference type="InterPro" id="IPR009651">
    <property type="entry name" value="Met_g_lyase_put"/>
</dbReference>
<organism evidence="1 2">
    <name type="scientific">Staphylococcus rostri</name>
    <dbReference type="NCBI Taxonomy" id="522262"/>
    <lineage>
        <taxon>Bacteria</taxon>
        <taxon>Bacillati</taxon>
        <taxon>Bacillota</taxon>
        <taxon>Bacilli</taxon>
        <taxon>Bacillales</taxon>
        <taxon>Staphylococcaceae</taxon>
        <taxon>Staphylococcus</taxon>
    </lineage>
</organism>
<evidence type="ECO:0000313" key="2">
    <source>
        <dbReference type="Proteomes" id="UP000242752"/>
    </source>
</evidence>
<dbReference type="Gene3D" id="3.90.1150.60">
    <property type="entry name" value="Methioning gamme-lyase, C-terminal domain"/>
    <property type="match status" value="1"/>
</dbReference>
<dbReference type="PANTHER" id="PTHR46658:SF1">
    <property type="entry name" value="CYS OR MET METABOLISM PYRIDOXAL-PHOSPHATE-DEPENDENT ENZYME"/>
    <property type="match status" value="1"/>
</dbReference>
<sequence>MSKLTQIIEQVEHTLTPYFKEIETRAYHNQAKVLDAFHKVKISESDLLGTTGYGYDDFGRDHLEAVYAETFKAEDALVRPQIISGTHAITVALQSLLKPGDELMYITGSPYDTLLEVIGVNGSGIESLKEYGIGYREVPLNHGAIDIDAVNEAISAETKVIAIQRSKGYDQRPSITIDEIENAIQQIKKVHPEVIVFVDNCYGEFVETREPIEVGADVIAGSLIKNPGGGLAKIGGYIAGRKDLIERCGYRLTAPGIGKEAGASLSALHEMYQGFFLSPHVVSQSLKGALFTSLLLEKCNMQTTPSYDTPRTDLIQTVSFENAEQMIKFCQSIQHASPINAQFSPEPSYMPGYEDDVIMAAGTFVQGASIELTADGPIRAPYEVYVQGGLTYEHVKIAVTRAVEDMINEGLIEL</sequence>
<comment type="caution">
    <text evidence="1">The sequence shown here is derived from an EMBL/GenBank/DDBJ whole genome shotgun (WGS) entry which is preliminary data.</text>
</comment>
<protein>
    <recommendedName>
        <fullName evidence="3">Methionine gamma-lyase family protein</fullName>
    </recommendedName>
</protein>
<proteinExistence type="predicted"/>
<evidence type="ECO:0008006" key="3">
    <source>
        <dbReference type="Google" id="ProtNLM"/>
    </source>
</evidence>